<dbReference type="RefSeq" id="WP_098072048.1">
    <property type="nucleotide sequence ID" value="NZ_NUCP01000122.1"/>
</dbReference>
<dbReference type="EMBL" id="NVOI01000066">
    <property type="protein sequence ID" value="PGG89708.1"/>
    <property type="molecule type" value="Genomic_DNA"/>
</dbReference>
<protein>
    <submittedName>
        <fullName evidence="1">Uncharacterized protein</fullName>
    </submittedName>
</protein>
<proteinExistence type="predicted"/>
<accession>A0A2B5CBV7</accession>
<sequence>MVQEPMGKPELFEKEKIMKRIDCFERIGNFIKVHQKLHEEKKCTYYHIKFVVKDERTRPTIMMKYDIIRTGTENIQQSRMKE</sequence>
<dbReference type="Proteomes" id="UP000225320">
    <property type="component" value="Unassembled WGS sequence"/>
</dbReference>
<evidence type="ECO:0000313" key="1">
    <source>
        <dbReference type="EMBL" id="PGG89708.1"/>
    </source>
</evidence>
<dbReference type="AlphaFoldDB" id="A0A2B5CBV7"/>
<reference evidence="1 2" key="1">
    <citation type="submission" date="2017-09" db="EMBL/GenBank/DDBJ databases">
        <title>Large-scale bioinformatics analysis of Bacillus genomes uncovers conserved roles of natural products in bacterial physiology.</title>
        <authorList>
            <consortium name="Agbiome Team Llc"/>
            <person name="Bleich R.M."/>
            <person name="Grubbs K.J."/>
            <person name="Santa Maria K.C."/>
            <person name="Allen S.E."/>
            <person name="Farag S."/>
            <person name="Shank E.A."/>
            <person name="Bowers A."/>
        </authorList>
    </citation>
    <scope>NUCLEOTIDE SEQUENCE [LARGE SCALE GENOMIC DNA]</scope>
    <source>
        <strain evidence="1 2">AFS094862</strain>
    </source>
</reference>
<name>A0A2B5CBV7_9BACI</name>
<evidence type="ECO:0000313" key="2">
    <source>
        <dbReference type="Proteomes" id="UP000225320"/>
    </source>
</evidence>
<gene>
    <name evidence="1" type="ORF">CON73_17765</name>
</gene>
<organism evidence="1 2">
    <name type="scientific">Bacillus toyonensis</name>
    <dbReference type="NCBI Taxonomy" id="155322"/>
    <lineage>
        <taxon>Bacteria</taxon>
        <taxon>Bacillati</taxon>
        <taxon>Bacillota</taxon>
        <taxon>Bacilli</taxon>
        <taxon>Bacillales</taxon>
        <taxon>Bacillaceae</taxon>
        <taxon>Bacillus</taxon>
        <taxon>Bacillus cereus group</taxon>
    </lineage>
</organism>
<comment type="caution">
    <text evidence="1">The sequence shown here is derived from an EMBL/GenBank/DDBJ whole genome shotgun (WGS) entry which is preliminary data.</text>
</comment>